<evidence type="ECO:0000313" key="2">
    <source>
        <dbReference type="Proteomes" id="UP000612956"/>
    </source>
</evidence>
<dbReference type="Proteomes" id="UP000612956">
    <property type="component" value="Unassembled WGS sequence"/>
</dbReference>
<keyword evidence="2" id="KW-1185">Reference proteome</keyword>
<gene>
    <name evidence="1" type="ORF">GCM10011591_05960</name>
</gene>
<accession>A0A917V4X6</accession>
<sequence length="69" mass="7784">MTANEIPVKCPNCQAVYDCLVMETMVSIKGDWTEYPMHRRVLNCPHCGVRWNPEVVLVIEQVRPPGSAA</sequence>
<organism evidence="1 2">
    <name type="scientific">Nocardia camponoti</name>
    <dbReference type="NCBI Taxonomy" id="1616106"/>
    <lineage>
        <taxon>Bacteria</taxon>
        <taxon>Bacillati</taxon>
        <taxon>Actinomycetota</taxon>
        <taxon>Actinomycetes</taxon>
        <taxon>Mycobacteriales</taxon>
        <taxon>Nocardiaceae</taxon>
        <taxon>Nocardia</taxon>
    </lineage>
</organism>
<comment type="caution">
    <text evidence="1">The sequence shown here is derived from an EMBL/GenBank/DDBJ whole genome shotgun (WGS) entry which is preliminary data.</text>
</comment>
<dbReference type="EMBL" id="BMMW01000001">
    <property type="protein sequence ID" value="GGK37098.1"/>
    <property type="molecule type" value="Genomic_DNA"/>
</dbReference>
<dbReference type="AlphaFoldDB" id="A0A917V4X6"/>
<protein>
    <submittedName>
        <fullName evidence="1">Uncharacterized protein</fullName>
    </submittedName>
</protein>
<proteinExistence type="predicted"/>
<name>A0A917V4X6_9NOCA</name>
<reference evidence="1" key="2">
    <citation type="submission" date="2020-09" db="EMBL/GenBank/DDBJ databases">
        <authorList>
            <person name="Sun Q."/>
            <person name="Zhou Y."/>
        </authorList>
    </citation>
    <scope>NUCLEOTIDE SEQUENCE</scope>
    <source>
        <strain evidence="1">CGMCC 4.7278</strain>
    </source>
</reference>
<evidence type="ECO:0000313" key="1">
    <source>
        <dbReference type="EMBL" id="GGK37098.1"/>
    </source>
</evidence>
<reference evidence="1" key="1">
    <citation type="journal article" date="2014" name="Int. J. Syst. Evol. Microbiol.">
        <title>Complete genome sequence of Corynebacterium casei LMG S-19264T (=DSM 44701T), isolated from a smear-ripened cheese.</title>
        <authorList>
            <consortium name="US DOE Joint Genome Institute (JGI-PGF)"/>
            <person name="Walter F."/>
            <person name="Albersmeier A."/>
            <person name="Kalinowski J."/>
            <person name="Ruckert C."/>
        </authorList>
    </citation>
    <scope>NUCLEOTIDE SEQUENCE</scope>
    <source>
        <strain evidence="1">CGMCC 4.7278</strain>
    </source>
</reference>